<reference evidence="3" key="1">
    <citation type="journal article" date="2014" name="Int. J. Syst. Evol. Microbiol.">
        <title>Complete genome sequence of Corynebacterium casei LMG S-19264T (=DSM 44701T), isolated from a smear-ripened cheese.</title>
        <authorList>
            <consortium name="US DOE Joint Genome Institute (JGI-PGF)"/>
            <person name="Walter F."/>
            <person name="Albersmeier A."/>
            <person name="Kalinowski J."/>
            <person name="Ruckert C."/>
        </authorList>
    </citation>
    <scope>NUCLEOTIDE SEQUENCE</scope>
    <source>
        <strain evidence="3">CGMCC 1.12919</strain>
    </source>
</reference>
<feature type="chain" id="PRO_5036825500" description="EfeO-type cupredoxin-like domain-containing protein" evidence="1">
    <location>
        <begin position="27"/>
        <end position="132"/>
    </location>
</feature>
<accession>A0A916XDY4</accession>
<gene>
    <name evidence="3" type="ORF">GCM10010994_24050</name>
</gene>
<dbReference type="Proteomes" id="UP000637002">
    <property type="component" value="Unassembled WGS sequence"/>
</dbReference>
<evidence type="ECO:0000313" key="4">
    <source>
        <dbReference type="Proteomes" id="UP000637002"/>
    </source>
</evidence>
<dbReference type="InterPro" id="IPR028096">
    <property type="entry name" value="EfeO_Cupredoxin"/>
</dbReference>
<protein>
    <recommendedName>
        <fullName evidence="2">EfeO-type cupredoxin-like domain-containing protein</fullName>
    </recommendedName>
</protein>
<proteinExistence type="predicted"/>
<evidence type="ECO:0000259" key="2">
    <source>
        <dbReference type="Pfam" id="PF13473"/>
    </source>
</evidence>
<dbReference type="SUPFAM" id="SSF49503">
    <property type="entry name" value="Cupredoxins"/>
    <property type="match status" value="1"/>
</dbReference>
<sequence length="132" mass="13772">MTSAFRRLIAASMLAGFGAWSAAAQTAPTGAAPAAVAPAYTPTNAAGQIEVVLKDHVFTPSQIRVPAGKRTQLLIKNQDPTADEFDSSALKVEKVVGGNSEGVVRLRELDPGTYPFMGEFNPTTAQGVVIAE</sequence>
<organism evidence="3 4">
    <name type="scientific">Chelatococcus reniformis</name>
    <dbReference type="NCBI Taxonomy" id="1494448"/>
    <lineage>
        <taxon>Bacteria</taxon>
        <taxon>Pseudomonadati</taxon>
        <taxon>Pseudomonadota</taxon>
        <taxon>Alphaproteobacteria</taxon>
        <taxon>Hyphomicrobiales</taxon>
        <taxon>Chelatococcaceae</taxon>
        <taxon>Chelatococcus</taxon>
    </lineage>
</organism>
<name>A0A916XDY4_9HYPH</name>
<dbReference type="AlphaFoldDB" id="A0A916XDY4"/>
<dbReference type="EMBL" id="BMGG01000004">
    <property type="protein sequence ID" value="GGC64653.1"/>
    <property type="molecule type" value="Genomic_DNA"/>
</dbReference>
<feature type="signal peptide" evidence="1">
    <location>
        <begin position="1"/>
        <end position="26"/>
    </location>
</feature>
<keyword evidence="1" id="KW-0732">Signal</keyword>
<evidence type="ECO:0000313" key="3">
    <source>
        <dbReference type="EMBL" id="GGC64653.1"/>
    </source>
</evidence>
<reference evidence="3" key="2">
    <citation type="submission" date="2020-09" db="EMBL/GenBank/DDBJ databases">
        <authorList>
            <person name="Sun Q."/>
            <person name="Zhou Y."/>
        </authorList>
    </citation>
    <scope>NUCLEOTIDE SEQUENCE</scope>
    <source>
        <strain evidence="3">CGMCC 1.12919</strain>
    </source>
</reference>
<dbReference type="Pfam" id="PF13473">
    <property type="entry name" value="Cupredoxin_1"/>
    <property type="match status" value="1"/>
</dbReference>
<feature type="domain" description="EfeO-type cupredoxin-like" evidence="2">
    <location>
        <begin position="38"/>
        <end position="131"/>
    </location>
</feature>
<evidence type="ECO:0000256" key="1">
    <source>
        <dbReference type="SAM" id="SignalP"/>
    </source>
</evidence>
<keyword evidence="4" id="KW-1185">Reference proteome</keyword>
<dbReference type="Gene3D" id="2.60.40.420">
    <property type="entry name" value="Cupredoxins - blue copper proteins"/>
    <property type="match status" value="1"/>
</dbReference>
<comment type="caution">
    <text evidence="3">The sequence shown here is derived from an EMBL/GenBank/DDBJ whole genome shotgun (WGS) entry which is preliminary data.</text>
</comment>
<dbReference type="InterPro" id="IPR008972">
    <property type="entry name" value="Cupredoxin"/>
</dbReference>